<dbReference type="AlphaFoldDB" id="A0AAN8FST4"/>
<comment type="caution">
    <text evidence="11">The sequence shown here is derived from an EMBL/GenBank/DDBJ whole genome shotgun (WGS) entry which is preliminary data.</text>
</comment>
<keyword evidence="7" id="KW-0482">Metalloprotease</keyword>
<dbReference type="GO" id="GO:0005886">
    <property type="term" value="C:plasma membrane"/>
    <property type="evidence" value="ECO:0007669"/>
    <property type="project" value="TreeGrafter"/>
</dbReference>
<proteinExistence type="inferred from homology"/>
<evidence type="ECO:0000259" key="10">
    <source>
        <dbReference type="Pfam" id="PF05649"/>
    </source>
</evidence>
<evidence type="ECO:0000256" key="3">
    <source>
        <dbReference type="ARBA" id="ARBA00022670"/>
    </source>
</evidence>
<evidence type="ECO:0000256" key="1">
    <source>
        <dbReference type="ARBA" id="ARBA00001947"/>
    </source>
</evidence>
<keyword evidence="6" id="KW-0862">Zinc</keyword>
<accession>A0AAN8FST4</accession>
<feature type="domain" description="Peptidase M13 N-terminal" evidence="10">
    <location>
        <begin position="58"/>
        <end position="449"/>
    </location>
</feature>
<comment type="similarity">
    <text evidence="2">Belongs to the peptidase M13 family.</text>
</comment>
<dbReference type="SUPFAM" id="SSF55486">
    <property type="entry name" value="Metalloproteases ('zincins'), catalytic domain"/>
    <property type="match status" value="1"/>
</dbReference>
<dbReference type="GO" id="GO:0004222">
    <property type="term" value="F:metalloendopeptidase activity"/>
    <property type="evidence" value="ECO:0007669"/>
    <property type="project" value="InterPro"/>
</dbReference>
<dbReference type="GO" id="GO:0046872">
    <property type="term" value="F:metal ion binding"/>
    <property type="evidence" value="ECO:0007669"/>
    <property type="project" value="UniProtKB-KW"/>
</dbReference>
<dbReference type="InterPro" id="IPR008753">
    <property type="entry name" value="Peptidase_M13_N"/>
</dbReference>
<dbReference type="Proteomes" id="UP001331761">
    <property type="component" value="Unassembled WGS sequence"/>
</dbReference>
<evidence type="ECO:0000313" key="12">
    <source>
        <dbReference type="Proteomes" id="UP001331761"/>
    </source>
</evidence>
<keyword evidence="4" id="KW-0479">Metal-binding</keyword>
<dbReference type="Pfam" id="PF05649">
    <property type="entry name" value="Peptidase_M13_N"/>
    <property type="match status" value="1"/>
</dbReference>
<evidence type="ECO:0000256" key="6">
    <source>
        <dbReference type="ARBA" id="ARBA00022833"/>
    </source>
</evidence>
<dbReference type="PROSITE" id="PS51885">
    <property type="entry name" value="NEPRILYSIN"/>
    <property type="match status" value="1"/>
</dbReference>
<protein>
    <submittedName>
        <fullName evidence="11">Uncharacterized protein</fullName>
    </submittedName>
</protein>
<comment type="cofactor">
    <cofactor evidence="1">
        <name>Zn(2+)</name>
        <dbReference type="ChEBI" id="CHEBI:29105"/>
    </cofactor>
</comment>
<dbReference type="PANTHER" id="PTHR11733">
    <property type="entry name" value="ZINC METALLOPROTEASE FAMILY M13 NEPRILYSIN-RELATED"/>
    <property type="match status" value="1"/>
</dbReference>
<feature type="domain" description="Peptidase M13 C-terminal" evidence="9">
    <location>
        <begin position="519"/>
        <end position="724"/>
    </location>
</feature>
<keyword evidence="3" id="KW-0645">Protease</keyword>
<dbReference type="Gene3D" id="1.10.1380.10">
    <property type="entry name" value="Neutral endopeptidase , domain2"/>
    <property type="match status" value="1"/>
</dbReference>
<evidence type="ECO:0000256" key="4">
    <source>
        <dbReference type="ARBA" id="ARBA00022723"/>
    </source>
</evidence>
<dbReference type="EMBL" id="WIXE01004625">
    <property type="protein sequence ID" value="KAK5982869.1"/>
    <property type="molecule type" value="Genomic_DNA"/>
</dbReference>
<organism evidence="11 12">
    <name type="scientific">Trichostrongylus colubriformis</name>
    <name type="common">Black scour worm</name>
    <dbReference type="NCBI Taxonomy" id="6319"/>
    <lineage>
        <taxon>Eukaryota</taxon>
        <taxon>Metazoa</taxon>
        <taxon>Ecdysozoa</taxon>
        <taxon>Nematoda</taxon>
        <taxon>Chromadorea</taxon>
        <taxon>Rhabditida</taxon>
        <taxon>Rhabditina</taxon>
        <taxon>Rhabditomorpha</taxon>
        <taxon>Strongyloidea</taxon>
        <taxon>Trichostrongylidae</taxon>
        <taxon>Trichostrongylus</taxon>
    </lineage>
</organism>
<reference evidence="11 12" key="1">
    <citation type="submission" date="2019-10" db="EMBL/GenBank/DDBJ databases">
        <title>Assembly and Annotation for the nematode Trichostrongylus colubriformis.</title>
        <authorList>
            <person name="Martin J."/>
        </authorList>
    </citation>
    <scope>NUCLEOTIDE SEQUENCE [LARGE SCALE GENOMIC DNA]</scope>
    <source>
        <strain evidence="11">G859</strain>
        <tissue evidence="11">Whole worm</tissue>
    </source>
</reference>
<dbReference type="InterPro" id="IPR018497">
    <property type="entry name" value="Peptidase_M13_C"/>
</dbReference>
<evidence type="ECO:0000256" key="5">
    <source>
        <dbReference type="ARBA" id="ARBA00022801"/>
    </source>
</evidence>
<keyword evidence="8" id="KW-0732">Signal</keyword>
<keyword evidence="5" id="KW-0378">Hydrolase</keyword>
<keyword evidence="12" id="KW-1185">Reference proteome</keyword>
<dbReference type="PRINTS" id="PR00786">
    <property type="entry name" value="NEPRILYSIN"/>
</dbReference>
<dbReference type="Pfam" id="PF01431">
    <property type="entry name" value="Peptidase_M13"/>
    <property type="match status" value="1"/>
</dbReference>
<evidence type="ECO:0000256" key="2">
    <source>
        <dbReference type="ARBA" id="ARBA00007357"/>
    </source>
</evidence>
<dbReference type="CDD" id="cd08662">
    <property type="entry name" value="M13"/>
    <property type="match status" value="1"/>
</dbReference>
<dbReference type="InterPro" id="IPR000718">
    <property type="entry name" value="Peptidase_M13"/>
</dbReference>
<sequence>MKLMEVVSMHFGLLVLLPCISSHDFTDPCEISPQAEDASDFTKLIDYLNYSVNYKVDPCENFYQFACGNYIANTNGTTLMNWEEISPFTKMINLYEQEKRKVLNSTEQSKSDAIMHARKFYHSCIRAEEEWNLTGVSGIDHVMGKIEKFGIFPMLSKEPFDEAQFNAKFDFTWLLAYFNQDEIVMDVIVPEIVGEKKIISFIPRESLMAFISKDNTPIYTEFLLRLMKLIAADRGIDYHKTNTLSDILDLMKFMKEIYALSTASHSKTLLSELKKYLGSSFVKLGQMNETCKVNWTEYLFLTAPPIAHPYIAMDPVVMVPAEEYSEKLNEALNKTSPRTLTNFVIVHYILKRLELLGKKYIDLLEWFIAIIDSPQRLTRSGICFTMTDKYYPVAMQAMYARSQPTVVLRPMAEKMVRTIITSLKNEVLENKWMEKAFKEAVIGKISRITWSLIDDDLFHNDTALDELYAAEYGLSDLPFLEMLAKVDLIRKTKEYLELSSVELERPDPTKFSTKGYHVNAFYQPYANNIMVPLPFLQFPLFDESFPRSFLYGTVGFIIGHEISHSLDDEGRKYDANGEEREWWKKKWIEEYDKRTLCYEEQYNNVKIPKYRMSLNGRLTLGENIADNEGMKIAYRAYRKYATKLKSAAKSEHVDGFTQDQLFFLGFSQIWCRKTADFTMYHDLFGVHPPNEYRVDMVSKNFPSFATAFHCSAKSRMIAKHRCSIW</sequence>
<name>A0AAN8FST4_TRICO</name>
<gene>
    <name evidence="11" type="ORF">GCK32_002096</name>
</gene>
<dbReference type="PANTHER" id="PTHR11733:SF167">
    <property type="entry name" value="FI17812P1-RELATED"/>
    <property type="match status" value="1"/>
</dbReference>
<evidence type="ECO:0000256" key="7">
    <source>
        <dbReference type="ARBA" id="ARBA00023049"/>
    </source>
</evidence>
<evidence type="ECO:0000256" key="8">
    <source>
        <dbReference type="SAM" id="SignalP"/>
    </source>
</evidence>
<evidence type="ECO:0000259" key="9">
    <source>
        <dbReference type="Pfam" id="PF01431"/>
    </source>
</evidence>
<feature type="signal peptide" evidence="8">
    <location>
        <begin position="1"/>
        <end position="22"/>
    </location>
</feature>
<feature type="chain" id="PRO_5043048126" evidence="8">
    <location>
        <begin position="23"/>
        <end position="725"/>
    </location>
</feature>
<dbReference type="Gene3D" id="3.40.390.10">
    <property type="entry name" value="Collagenase (Catalytic Domain)"/>
    <property type="match status" value="1"/>
</dbReference>
<evidence type="ECO:0000313" key="11">
    <source>
        <dbReference type="EMBL" id="KAK5982869.1"/>
    </source>
</evidence>
<dbReference type="InterPro" id="IPR024079">
    <property type="entry name" value="MetalloPept_cat_dom_sf"/>
</dbReference>
<dbReference type="InterPro" id="IPR042089">
    <property type="entry name" value="Peptidase_M13_dom_2"/>
</dbReference>
<dbReference type="GO" id="GO:0016485">
    <property type="term" value="P:protein processing"/>
    <property type="evidence" value="ECO:0007669"/>
    <property type="project" value="TreeGrafter"/>
</dbReference>